<accession>A0ABZ2N239</accession>
<dbReference type="InterPro" id="IPR003718">
    <property type="entry name" value="OsmC/Ohr_fam"/>
</dbReference>
<dbReference type="InterPro" id="IPR015946">
    <property type="entry name" value="KH_dom-like_a/b"/>
</dbReference>
<keyword evidence="2" id="KW-1185">Reference proteome</keyword>
<organism evidence="1 2">
    <name type="scientific">Metabacillus rhizosphaerae</name>
    <dbReference type="NCBI Taxonomy" id="3117747"/>
    <lineage>
        <taxon>Bacteria</taxon>
        <taxon>Bacillati</taxon>
        <taxon>Bacillota</taxon>
        <taxon>Bacilli</taxon>
        <taxon>Bacillales</taxon>
        <taxon>Bacillaceae</taxon>
        <taxon>Metabacillus</taxon>
    </lineage>
</organism>
<evidence type="ECO:0000313" key="1">
    <source>
        <dbReference type="EMBL" id="WXB91445.1"/>
    </source>
</evidence>
<dbReference type="PANTHER" id="PTHR42830:SF2">
    <property type="entry name" value="OSMC_OHR FAMILY PROTEIN"/>
    <property type="match status" value="1"/>
</dbReference>
<dbReference type="GO" id="GO:0004601">
    <property type="term" value="F:peroxidase activity"/>
    <property type="evidence" value="ECO:0007669"/>
    <property type="project" value="UniProtKB-KW"/>
</dbReference>
<dbReference type="Pfam" id="PF02566">
    <property type="entry name" value="OsmC"/>
    <property type="match status" value="1"/>
</dbReference>
<gene>
    <name evidence="1" type="ORF">WCV66_24570</name>
</gene>
<dbReference type="InterPro" id="IPR052707">
    <property type="entry name" value="OsmC_Ohr_Peroxiredoxin"/>
</dbReference>
<dbReference type="RefSeq" id="WP_338789550.1">
    <property type="nucleotide sequence ID" value="NZ_CP147403.1"/>
</dbReference>
<dbReference type="EMBL" id="CP147403">
    <property type="protein sequence ID" value="WXB91445.1"/>
    <property type="molecule type" value="Genomic_DNA"/>
</dbReference>
<dbReference type="EC" id="1.11.1.-" evidence="1"/>
<keyword evidence="1" id="KW-0575">Peroxidase</keyword>
<keyword evidence="1" id="KW-0560">Oxidoreductase</keyword>
<name>A0ABZ2N239_9BACI</name>
<dbReference type="SUPFAM" id="SSF82784">
    <property type="entry name" value="OsmC-like"/>
    <property type="match status" value="1"/>
</dbReference>
<dbReference type="Gene3D" id="3.30.300.20">
    <property type="match status" value="1"/>
</dbReference>
<protein>
    <submittedName>
        <fullName evidence="1">OsmC family protein</fullName>
        <ecNumber evidence="1">1.11.1.-</ecNumber>
    </submittedName>
</protein>
<evidence type="ECO:0000313" key="2">
    <source>
        <dbReference type="Proteomes" id="UP001368328"/>
    </source>
</evidence>
<dbReference type="InterPro" id="IPR036102">
    <property type="entry name" value="OsmC/Ohrsf"/>
</dbReference>
<proteinExistence type="predicted"/>
<dbReference type="Proteomes" id="UP001368328">
    <property type="component" value="Chromosome"/>
</dbReference>
<sequence>MAIPESSGGTGEGAEPKGLLVSSAAACYSMTLVAMLEARKLNVTGLTMNTEATNSKEEGFKIIIIHYPHIILSADATEDQIQSANRAIVAADKAYAIGNMLKKADVQIDIEGKVSISSKEEN</sequence>
<reference evidence="1 2" key="1">
    <citation type="submission" date="2024-02" db="EMBL/GenBank/DDBJ databases">
        <title>Seven novel Bacillus-like species.</title>
        <authorList>
            <person name="Liu G."/>
        </authorList>
    </citation>
    <scope>NUCLEOTIDE SEQUENCE [LARGE SCALE GENOMIC DNA]</scope>
    <source>
        <strain evidence="1 2">FJAT-53654</strain>
    </source>
</reference>
<dbReference type="PANTHER" id="PTHR42830">
    <property type="entry name" value="OSMOTICALLY INDUCIBLE FAMILY PROTEIN"/>
    <property type="match status" value="1"/>
</dbReference>